<dbReference type="InterPro" id="IPR053218">
    <property type="entry name" value="Pathogen-related_defense"/>
</dbReference>
<feature type="compositionally biased region" description="Basic and acidic residues" evidence="1">
    <location>
        <begin position="430"/>
        <end position="444"/>
    </location>
</feature>
<dbReference type="EMBL" id="VCHE01000132">
    <property type="protein sequence ID" value="KAB2570544.1"/>
    <property type="molecule type" value="Genomic_DNA"/>
</dbReference>
<evidence type="ECO:0000313" key="2">
    <source>
        <dbReference type="EMBL" id="KAB2570544.1"/>
    </source>
</evidence>
<evidence type="ECO:0000313" key="3">
    <source>
        <dbReference type="Proteomes" id="UP000325902"/>
    </source>
</evidence>
<keyword evidence="2" id="KW-0396">Initiation factor</keyword>
<organism evidence="2 3">
    <name type="scientific">Lasiodiplodia theobromae</name>
    <dbReference type="NCBI Taxonomy" id="45133"/>
    <lineage>
        <taxon>Eukaryota</taxon>
        <taxon>Fungi</taxon>
        <taxon>Dikarya</taxon>
        <taxon>Ascomycota</taxon>
        <taxon>Pezizomycotina</taxon>
        <taxon>Dothideomycetes</taxon>
        <taxon>Dothideomycetes incertae sedis</taxon>
        <taxon>Botryosphaeriales</taxon>
        <taxon>Botryosphaeriaceae</taxon>
        <taxon>Lasiodiplodia</taxon>
    </lineage>
</organism>
<accession>A0A5N5CZ60</accession>
<feature type="compositionally biased region" description="Polar residues" evidence="1">
    <location>
        <begin position="282"/>
        <end position="294"/>
    </location>
</feature>
<dbReference type="GO" id="GO:0003743">
    <property type="term" value="F:translation initiation factor activity"/>
    <property type="evidence" value="ECO:0007669"/>
    <property type="project" value="UniProtKB-KW"/>
</dbReference>
<sequence length="554" mass="61053">MAAANPQAAPPEQDHAAMPDYLADADAVLKDQGVKWRYGRPPDYSKTRKVYAETKQMNHQSGSLIQMVENLVKNWEIEASFKPRIEDWRTVDAPNYTFAINGNPPQSAEHMLKVGTYNAIISPNEYYSPENSDFASSHKTFKRMMPTFAWEVLEVYSGPPHVAFRWRHWGTMKNDYVGFNDKGEKVTAKAHGGSIDIQGVTVATVDDKVRLQRVETWFDPMEMFRQIAPQGIVNKEPVARRVSRTPSPLANRTATPEVAFKKPDEPVEPNQSISAEPAAVQAPQSDVATQSESALTKDAQPEVTPSTKEAQPQQQSTPDKPADLLLVSPIANHSHCAEAGETLSESKTEHGPEPSEQALQLPQTNDVKGPVETPSVDSTEQAQEMEQLLQPSIAAQESTQLPESETDQFHDLDQWHEASDILSDPAPGYEPEKFHDAVEIDHENSTVSSEAGSWTAVTPPASDPPTPRRSTYSSSITSSSEQGQSSSQASPTEAFFSQCPAHKVHPHPKDMEKAVSPEPGEGVAASPDSEEARLTHIEMSKITPFECPFLMNRE</sequence>
<dbReference type="InterPro" id="IPR032710">
    <property type="entry name" value="NTF2-like_dom_sf"/>
</dbReference>
<keyword evidence="2" id="KW-0648">Protein biosynthesis</keyword>
<feature type="compositionally biased region" description="Basic and acidic residues" evidence="1">
    <location>
        <begin position="407"/>
        <end position="419"/>
    </location>
</feature>
<gene>
    <name evidence="2" type="primary">infB_1</name>
    <name evidence="2" type="ORF">DBV05_g10787</name>
</gene>
<comment type="caution">
    <text evidence="2">The sequence shown here is derived from an EMBL/GenBank/DDBJ whole genome shotgun (WGS) entry which is preliminary data.</text>
</comment>
<protein>
    <submittedName>
        <fullName evidence="2">Translation initiation factor IF-2</fullName>
    </submittedName>
</protein>
<feature type="compositionally biased region" description="Polar residues" evidence="1">
    <location>
        <begin position="375"/>
        <end position="403"/>
    </location>
</feature>
<name>A0A5N5CZ60_9PEZI</name>
<feature type="compositionally biased region" description="Polar residues" evidence="1">
    <location>
        <begin position="244"/>
        <end position="254"/>
    </location>
</feature>
<dbReference type="AlphaFoldDB" id="A0A5N5CZ60"/>
<proteinExistence type="predicted"/>
<reference evidence="2 3" key="1">
    <citation type="journal article" date="2019" name="Sci. Rep.">
        <title>A multi-omics analysis of the grapevine pathogen Lasiodiplodia theobromae reveals that temperature affects the expression of virulence- and pathogenicity-related genes.</title>
        <authorList>
            <person name="Felix C."/>
            <person name="Meneses R."/>
            <person name="Goncalves M.F.M."/>
            <person name="Tilleman L."/>
            <person name="Duarte A.S."/>
            <person name="Jorrin-Novo J.V."/>
            <person name="Van de Peer Y."/>
            <person name="Deforce D."/>
            <person name="Van Nieuwerburgh F."/>
            <person name="Esteves A.C."/>
            <person name="Alves A."/>
        </authorList>
    </citation>
    <scope>NUCLEOTIDE SEQUENCE [LARGE SCALE GENOMIC DNA]</scope>
    <source>
        <strain evidence="2 3">LA-SOL3</strain>
    </source>
</reference>
<dbReference type="SUPFAM" id="SSF54427">
    <property type="entry name" value="NTF2-like"/>
    <property type="match status" value="1"/>
</dbReference>
<dbReference type="PANTHER" id="PTHR31723:SF10">
    <property type="entry name" value="PATHOGEN-RELATED PROTEIN"/>
    <property type="match status" value="1"/>
</dbReference>
<dbReference type="PANTHER" id="PTHR31723">
    <property type="entry name" value="PATHOGENESIS-RELATED FAMILY PROTEIN"/>
    <property type="match status" value="1"/>
</dbReference>
<feature type="region of interest" description="Disordered" evidence="1">
    <location>
        <begin position="238"/>
        <end position="531"/>
    </location>
</feature>
<feature type="compositionally biased region" description="Polar residues" evidence="1">
    <location>
        <begin position="357"/>
        <end position="366"/>
    </location>
</feature>
<feature type="compositionally biased region" description="Polar residues" evidence="1">
    <location>
        <begin position="445"/>
        <end position="456"/>
    </location>
</feature>
<dbReference type="Proteomes" id="UP000325902">
    <property type="component" value="Unassembled WGS sequence"/>
</dbReference>
<feature type="compositionally biased region" description="Basic and acidic residues" evidence="1">
    <location>
        <begin position="344"/>
        <end position="353"/>
    </location>
</feature>
<keyword evidence="3" id="KW-1185">Reference proteome</keyword>
<feature type="compositionally biased region" description="Low complexity" evidence="1">
    <location>
        <begin position="468"/>
        <end position="490"/>
    </location>
</feature>
<dbReference type="Gene3D" id="3.10.450.50">
    <property type="match status" value="1"/>
</dbReference>
<dbReference type="OrthoDB" id="65445at2759"/>
<evidence type="ECO:0000256" key="1">
    <source>
        <dbReference type="SAM" id="MobiDB-lite"/>
    </source>
</evidence>
<feature type="compositionally biased region" description="Polar residues" evidence="1">
    <location>
        <begin position="303"/>
        <end position="318"/>
    </location>
</feature>